<evidence type="ECO:0000313" key="2">
    <source>
        <dbReference type="Proteomes" id="UP000295257"/>
    </source>
</evidence>
<evidence type="ECO:0000313" key="1">
    <source>
        <dbReference type="EMBL" id="TDG73840.1"/>
    </source>
</evidence>
<dbReference type="RefSeq" id="WP_010020838.1">
    <property type="nucleotide sequence ID" value="NZ_CAJJMR010000016.1"/>
</dbReference>
<accession>A0A4R5NHZ0</accession>
<gene>
    <name evidence="1" type="ORF">C5L30_001332</name>
</gene>
<protein>
    <submittedName>
        <fullName evidence="1">Uncharacterized protein</fullName>
    </submittedName>
</protein>
<proteinExistence type="predicted"/>
<organism evidence="1 2">
    <name type="scientific">Companilactobacillus farciminis</name>
    <dbReference type="NCBI Taxonomy" id="1612"/>
    <lineage>
        <taxon>Bacteria</taxon>
        <taxon>Bacillati</taxon>
        <taxon>Bacillota</taxon>
        <taxon>Bacilli</taxon>
        <taxon>Lactobacillales</taxon>
        <taxon>Lactobacillaceae</taxon>
        <taxon>Companilactobacillus</taxon>
    </lineage>
</organism>
<dbReference type="OrthoDB" id="2306268at2"/>
<sequence>MAEDSDFIMRQIKSFAEGFGYMVGKKDGEKTEVVFEQQQGQGDKIHRDITELLMHQKYEQAIQYVYAQKFTLEEGQYFVLGQWLLRKLTDIPEVDQAMIEEFRNNIDKHRPPLS</sequence>
<name>A0A4R5NHZ0_9LACO</name>
<comment type="caution">
    <text evidence="1">The sequence shown here is derived from an EMBL/GenBank/DDBJ whole genome shotgun (WGS) entry which is preliminary data.</text>
</comment>
<dbReference type="EMBL" id="PUFN01000007">
    <property type="protein sequence ID" value="TDG73840.1"/>
    <property type="molecule type" value="Genomic_DNA"/>
</dbReference>
<dbReference type="Proteomes" id="UP000295257">
    <property type="component" value="Unassembled WGS sequence"/>
</dbReference>
<keyword evidence="2" id="KW-1185">Reference proteome</keyword>
<dbReference type="AlphaFoldDB" id="A0A4R5NHZ0"/>
<reference evidence="1 2" key="1">
    <citation type="journal article" date="2019" name="Appl. Microbiol. Biotechnol.">
        <title>Uncovering carbohydrate metabolism through a genotype-phenotype association study of 56 lactic acid bacteria genomes.</title>
        <authorList>
            <person name="Buron-Moles G."/>
            <person name="Chailyan A."/>
            <person name="Dolejs I."/>
            <person name="Forster J."/>
            <person name="Miks M.H."/>
        </authorList>
    </citation>
    <scope>NUCLEOTIDE SEQUENCE [LARGE SCALE GENOMIC DNA]</scope>
    <source>
        <strain evidence="1 2">ATCC 29644</strain>
    </source>
</reference>